<dbReference type="GO" id="GO:0005840">
    <property type="term" value="C:ribosome"/>
    <property type="evidence" value="ECO:0007669"/>
    <property type="project" value="UniProtKB-KW"/>
</dbReference>
<dbReference type="InterPro" id="IPR022803">
    <property type="entry name" value="Ribosomal_uL5_dom_sf"/>
</dbReference>
<keyword evidence="2 5" id="KW-0689">Ribosomal protein</keyword>
<dbReference type="SUPFAM" id="SSF55282">
    <property type="entry name" value="RL5-like"/>
    <property type="match status" value="1"/>
</dbReference>
<comment type="caution">
    <text evidence="8">The sequence shown here is derived from an EMBL/GenBank/DDBJ whole genome shotgun (WGS) entry which is preliminary data.</text>
</comment>
<dbReference type="STRING" id="1798410.A3H63_02870"/>
<evidence type="ECO:0000256" key="3">
    <source>
        <dbReference type="ARBA" id="ARBA00023274"/>
    </source>
</evidence>
<dbReference type="PANTHER" id="PTHR11994">
    <property type="entry name" value="60S RIBOSOMAL PROTEIN L11-RELATED"/>
    <property type="match status" value="1"/>
</dbReference>
<sequence>MAKNDYKKLEKVVVNVGVGRLSSQPNFEDKILPEIMKELSLITGQKAATRPATQSIAGFKTRAGTIVGLKTTLRGNRLQEFLGKFIHVVLPRVRDFRGIKASAIDAGGNLTIGLKEHLVFPEIIPELSKVNFGMEVTLVPKISDPAKAFELYKSLGIPFGKK</sequence>
<evidence type="ECO:0000256" key="2">
    <source>
        <dbReference type="ARBA" id="ARBA00022980"/>
    </source>
</evidence>
<organism evidence="8 9">
    <name type="scientific">Candidatus Harrisonbacteria bacterium RIFCSPLOWO2_02_FULL_45_10c</name>
    <dbReference type="NCBI Taxonomy" id="1798410"/>
    <lineage>
        <taxon>Bacteria</taxon>
        <taxon>Candidatus Harrisoniibacteriota</taxon>
    </lineage>
</organism>
<dbReference type="Pfam" id="PF00673">
    <property type="entry name" value="Ribosomal_L5_C"/>
    <property type="match status" value="1"/>
</dbReference>
<dbReference type="InterPro" id="IPR002132">
    <property type="entry name" value="Ribosomal_uL5"/>
</dbReference>
<dbReference type="InterPro" id="IPR031309">
    <property type="entry name" value="Ribosomal_uL5_C"/>
</dbReference>
<dbReference type="GO" id="GO:0003735">
    <property type="term" value="F:structural constituent of ribosome"/>
    <property type="evidence" value="ECO:0007669"/>
    <property type="project" value="InterPro"/>
</dbReference>
<protein>
    <recommendedName>
        <fullName evidence="4">50S ribosomal protein L5</fullName>
    </recommendedName>
</protein>
<feature type="domain" description="Large ribosomal subunit protein uL5 N-terminal" evidence="6">
    <location>
        <begin position="8"/>
        <end position="62"/>
    </location>
</feature>
<proteinExistence type="inferred from homology"/>
<keyword evidence="3 5" id="KW-0687">Ribonucleoprotein</keyword>
<dbReference type="GO" id="GO:0006412">
    <property type="term" value="P:translation"/>
    <property type="evidence" value="ECO:0007669"/>
    <property type="project" value="InterPro"/>
</dbReference>
<feature type="domain" description="Large ribosomal subunit protein uL5 C-terminal" evidence="7">
    <location>
        <begin position="67"/>
        <end position="159"/>
    </location>
</feature>
<comment type="similarity">
    <text evidence="1 5">Belongs to the universal ribosomal protein uL5 family.</text>
</comment>
<dbReference type="AlphaFoldDB" id="A0A1G1ZX37"/>
<gene>
    <name evidence="8" type="ORF">A3H63_02870</name>
</gene>
<dbReference type="InterPro" id="IPR031310">
    <property type="entry name" value="Ribosomal_uL5_N"/>
</dbReference>
<reference evidence="8 9" key="1">
    <citation type="journal article" date="2016" name="Nat. Commun.">
        <title>Thousands of microbial genomes shed light on interconnected biogeochemical processes in an aquifer system.</title>
        <authorList>
            <person name="Anantharaman K."/>
            <person name="Brown C.T."/>
            <person name="Hug L.A."/>
            <person name="Sharon I."/>
            <person name="Castelle C.J."/>
            <person name="Probst A.J."/>
            <person name="Thomas B.C."/>
            <person name="Singh A."/>
            <person name="Wilkins M.J."/>
            <person name="Karaoz U."/>
            <person name="Brodie E.L."/>
            <person name="Williams K.H."/>
            <person name="Hubbard S.S."/>
            <person name="Banfield J.F."/>
        </authorList>
    </citation>
    <scope>NUCLEOTIDE SEQUENCE [LARGE SCALE GENOMIC DNA]</scope>
</reference>
<evidence type="ECO:0000256" key="1">
    <source>
        <dbReference type="ARBA" id="ARBA00008553"/>
    </source>
</evidence>
<dbReference type="Proteomes" id="UP000176284">
    <property type="component" value="Unassembled WGS sequence"/>
</dbReference>
<evidence type="ECO:0000256" key="5">
    <source>
        <dbReference type="RuleBase" id="RU003930"/>
    </source>
</evidence>
<accession>A0A1G1ZX37</accession>
<evidence type="ECO:0000259" key="6">
    <source>
        <dbReference type="Pfam" id="PF00281"/>
    </source>
</evidence>
<dbReference type="Gene3D" id="3.30.1440.10">
    <property type="match status" value="1"/>
</dbReference>
<evidence type="ECO:0000256" key="4">
    <source>
        <dbReference type="ARBA" id="ARBA00035461"/>
    </source>
</evidence>
<dbReference type="PIRSF" id="PIRSF002161">
    <property type="entry name" value="Ribosomal_L5"/>
    <property type="match status" value="1"/>
</dbReference>
<name>A0A1G1ZX37_9BACT</name>
<evidence type="ECO:0000313" key="9">
    <source>
        <dbReference type="Proteomes" id="UP000176284"/>
    </source>
</evidence>
<dbReference type="Pfam" id="PF00281">
    <property type="entry name" value="Ribosomal_L5"/>
    <property type="match status" value="1"/>
</dbReference>
<dbReference type="GO" id="GO:1990904">
    <property type="term" value="C:ribonucleoprotein complex"/>
    <property type="evidence" value="ECO:0007669"/>
    <property type="project" value="UniProtKB-KW"/>
</dbReference>
<evidence type="ECO:0000313" key="8">
    <source>
        <dbReference type="EMBL" id="OGY68340.1"/>
    </source>
</evidence>
<dbReference type="EMBL" id="MHJM01000002">
    <property type="protein sequence ID" value="OGY68340.1"/>
    <property type="molecule type" value="Genomic_DNA"/>
</dbReference>
<evidence type="ECO:0000259" key="7">
    <source>
        <dbReference type="Pfam" id="PF00673"/>
    </source>
</evidence>